<organism evidence="2 3">
    <name type="scientific">Nonomuraea longicatena</name>
    <dbReference type="NCBI Taxonomy" id="83682"/>
    <lineage>
        <taxon>Bacteria</taxon>
        <taxon>Bacillati</taxon>
        <taxon>Actinomycetota</taxon>
        <taxon>Actinomycetes</taxon>
        <taxon>Streptosporangiales</taxon>
        <taxon>Streptosporangiaceae</taxon>
        <taxon>Nonomuraea</taxon>
    </lineage>
</organism>
<accession>A0ABP4BVW7</accession>
<gene>
    <name evidence="2" type="ORF">GCM10009560_79540</name>
</gene>
<feature type="region of interest" description="Disordered" evidence="1">
    <location>
        <begin position="1"/>
        <end position="24"/>
    </location>
</feature>
<evidence type="ECO:0000313" key="3">
    <source>
        <dbReference type="Proteomes" id="UP001501578"/>
    </source>
</evidence>
<keyword evidence="3" id="KW-1185">Reference proteome</keyword>
<name>A0ABP4BVW7_9ACTN</name>
<proteinExistence type="predicted"/>
<evidence type="ECO:0000313" key="2">
    <source>
        <dbReference type="EMBL" id="GAA0955744.1"/>
    </source>
</evidence>
<reference evidence="3" key="1">
    <citation type="journal article" date="2019" name="Int. J. Syst. Evol. Microbiol.">
        <title>The Global Catalogue of Microorganisms (GCM) 10K type strain sequencing project: providing services to taxonomists for standard genome sequencing and annotation.</title>
        <authorList>
            <consortium name="The Broad Institute Genomics Platform"/>
            <consortium name="The Broad Institute Genome Sequencing Center for Infectious Disease"/>
            <person name="Wu L."/>
            <person name="Ma J."/>
        </authorList>
    </citation>
    <scope>NUCLEOTIDE SEQUENCE [LARGE SCALE GENOMIC DNA]</scope>
    <source>
        <strain evidence="3">JCM 11136</strain>
    </source>
</reference>
<protein>
    <submittedName>
        <fullName evidence="2">Uncharacterized protein</fullName>
    </submittedName>
</protein>
<dbReference type="Proteomes" id="UP001501578">
    <property type="component" value="Unassembled WGS sequence"/>
</dbReference>
<comment type="caution">
    <text evidence="2">The sequence shown here is derived from an EMBL/GenBank/DDBJ whole genome shotgun (WGS) entry which is preliminary data.</text>
</comment>
<dbReference type="RefSeq" id="WP_343955676.1">
    <property type="nucleotide sequence ID" value="NZ_BAAAHQ010000108.1"/>
</dbReference>
<evidence type="ECO:0000256" key="1">
    <source>
        <dbReference type="SAM" id="MobiDB-lite"/>
    </source>
</evidence>
<dbReference type="EMBL" id="BAAAHQ010000108">
    <property type="protein sequence ID" value="GAA0955744.1"/>
    <property type="molecule type" value="Genomic_DNA"/>
</dbReference>
<sequence>MTEGKDLDPSGLRGKIHPPNKWKPGDVVLDAEGNLFARSDDPRWVWGYPSNTARTHFGVTVPDGSVEEDDPVRPLTLLVRDGYPVLGED</sequence>